<comment type="caution">
    <text evidence="1">The sequence shown here is derived from an EMBL/GenBank/DDBJ whole genome shotgun (WGS) entry which is preliminary data.</text>
</comment>
<name>A0A081RBH5_SPHCR</name>
<protein>
    <submittedName>
        <fullName evidence="1">PAS/PAC domain protein</fullName>
    </submittedName>
</protein>
<dbReference type="SUPFAM" id="SSF55785">
    <property type="entry name" value="PYP-like sensor domain (PAS domain)"/>
    <property type="match status" value="1"/>
</dbReference>
<proteinExistence type="predicted"/>
<dbReference type="InterPro" id="IPR035965">
    <property type="entry name" value="PAS-like_dom_sf"/>
</dbReference>
<sequence length="172" mass="19226">MVRWRTQERLALRPTEPLPLHHSWPLYALREHLAPVMLDDRLARDDEALAERGLGLWHCNLADDSLNWTDGVYDIFGLERGSVVPRLLAVSLYAPESCAAMEQLRAYAIRHRRGFTLDVDIRPAGGGECAMRLIAAPIVQQNQVVALHGVKQFLPKDAGPSKGLDPTLFILS</sequence>
<accession>A0A081RBH5</accession>
<evidence type="ECO:0000313" key="2">
    <source>
        <dbReference type="Proteomes" id="UP000028411"/>
    </source>
</evidence>
<dbReference type="PATRIC" id="fig|46429.4.peg.3147"/>
<gene>
    <name evidence="1" type="ORF">BV95_03166</name>
</gene>
<evidence type="ECO:0000313" key="1">
    <source>
        <dbReference type="EMBL" id="KEQ52548.1"/>
    </source>
</evidence>
<dbReference type="Proteomes" id="UP000028411">
    <property type="component" value="Unassembled WGS sequence"/>
</dbReference>
<dbReference type="Gene3D" id="3.30.450.20">
    <property type="entry name" value="PAS domain"/>
    <property type="match status" value="1"/>
</dbReference>
<organism evidence="1 2">
    <name type="scientific">Sphingobium chlorophenolicum</name>
    <dbReference type="NCBI Taxonomy" id="46429"/>
    <lineage>
        <taxon>Bacteria</taxon>
        <taxon>Pseudomonadati</taxon>
        <taxon>Pseudomonadota</taxon>
        <taxon>Alphaproteobacteria</taxon>
        <taxon>Sphingomonadales</taxon>
        <taxon>Sphingomonadaceae</taxon>
        <taxon>Sphingobium</taxon>
    </lineage>
</organism>
<reference evidence="1 2" key="1">
    <citation type="submission" date="2014-02" db="EMBL/GenBank/DDBJ databases">
        <title>Whole genome sequence of Sphingobium chlorophenolicum NBRC 16172.</title>
        <authorList>
            <person name="Gan H.M."/>
            <person name="Gan H.Y."/>
            <person name="Chew T.H."/>
            <person name="Savka M.A."/>
        </authorList>
    </citation>
    <scope>NUCLEOTIDE SEQUENCE [LARGE SCALE GENOMIC DNA]</scope>
    <source>
        <strain evidence="1 2">NBRC 16172</strain>
    </source>
</reference>
<dbReference type="EMBL" id="JFHR01000040">
    <property type="protein sequence ID" value="KEQ52548.1"/>
    <property type="molecule type" value="Genomic_DNA"/>
</dbReference>
<dbReference type="AlphaFoldDB" id="A0A081RBH5"/>
<dbReference type="eggNOG" id="COG2202">
    <property type="taxonomic scope" value="Bacteria"/>
</dbReference>